<name>A0ABQ3DRS1_9GAMM</name>
<accession>A0ABQ3DRS1</accession>
<proteinExistence type="inferred from homology"/>
<evidence type="ECO:0000259" key="4">
    <source>
        <dbReference type="Pfam" id="PF00389"/>
    </source>
</evidence>
<dbReference type="SUPFAM" id="SSF51735">
    <property type="entry name" value="NAD(P)-binding Rossmann-fold domains"/>
    <property type="match status" value="1"/>
</dbReference>
<dbReference type="Proteomes" id="UP000646745">
    <property type="component" value="Unassembled WGS sequence"/>
</dbReference>
<dbReference type="RefSeq" id="WP_189443504.1">
    <property type="nucleotide sequence ID" value="NZ_BMZI01000002.1"/>
</dbReference>
<evidence type="ECO:0000313" key="7">
    <source>
        <dbReference type="Proteomes" id="UP000646745"/>
    </source>
</evidence>
<gene>
    <name evidence="6" type="ORF">GCM10009038_09570</name>
</gene>
<dbReference type="Gene3D" id="3.40.50.720">
    <property type="entry name" value="NAD(P)-binding Rossmann-like Domain"/>
    <property type="match status" value="2"/>
</dbReference>
<evidence type="ECO:0000259" key="5">
    <source>
        <dbReference type="Pfam" id="PF02826"/>
    </source>
</evidence>
<dbReference type="Pfam" id="PF02826">
    <property type="entry name" value="2-Hacid_dh_C"/>
    <property type="match status" value="1"/>
</dbReference>
<keyword evidence="1 3" id="KW-0560">Oxidoreductase</keyword>
<dbReference type="PANTHER" id="PTHR43333:SF1">
    <property type="entry name" value="D-ISOMER SPECIFIC 2-HYDROXYACID DEHYDROGENASE NAD-BINDING DOMAIN-CONTAINING PROTEIN"/>
    <property type="match status" value="1"/>
</dbReference>
<evidence type="ECO:0000313" key="6">
    <source>
        <dbReference type="EMBL" id="GHB13451.1"/>
    </source>
</evidence>
<keyword evidence="7" id="KW-1185">Reference proteome</keyword>
<keyword evidence="2" id="KW-0520">NAD</keyword>
<dbReference type="CDD" id="cd05300">
    <property type="entry name" value="2-Hacid_dh_1"/>
    <property type="match status" value="1"/>
</dbReference>
<reference evidence="7" key="1">
    <citation type="journal article" date="2019" name="Int. J. Syst. Evol. Microbiol.">
        <title>The Global Catalogue of Microorganisms (GCM) 10K type strain sequencing project: providing services to taxonomists for standard genome sequencing and annotation.</title>
        <authorList>
            <consortium name="The Broad Institute Genomics Platform"/>
            <consortium name="The Broad Institute Genome Sequencing Center for Infectious Disease"/>
            <person name="Wu L."/>
            <person name="Ma J."/>
        </authorList>
    </citation>
    <scope>NUCLEOTIDE SEQUENCE [LARGE SCALE GENOMIC DNA]</scope>
    <source>
        <strain evidence="7">KCTC 32998</strain>
    </source>
</reference>
<dbReference type="EMBL" id="BMZI01000002">
    <property type="protein sequence ID" value="GHB13451.1"/>
    <property type="molecule type" value="Genomic_DNA"/>
</dbReference>
<dbReference type="InterPro" id="IPR006140">
    <property type="entry name" value="D-isomer_DH_NAD-bd"/>
</dbReference>
<sequence>MTDSTAPLNIHIYTDPEFRQSRDFADERVLGIRDEFDGLAARIALSFSHDEASLNAALTDAEVLILVGSLDLADVAARAPKLRWIHITSAGVDRIPLDRLPEHVLVTNAKGNHEVRTREFSMTALLMLNNRLPDFVTQQREKRWAQTALEPIDGKTVVILGMGALGSGAARAAKHLGLKVIGVSRSGREHELADISMPQSELKTALAEADFLLITLPLTPETRHAVGAEELAAMPERGGVINIGRGPVLDVAALAERLEAGKLRGAVLDVFPEEPLPADSPYWTTRNLIVTPHSGLYDADYVPRCLRFFFANVERYLDDRPLENRVDTALGY</sequence>
<feature type="domain" description="D-isomer specific 2-hydroxyacid dehydrogenase NAD-binding" evidence="5">
    <location>
        <begin position="123"/>
        <end position="295"/>
    </location>
</feature>
<dbReference type="SUPFAM" id="SSF52283">
    <property type="entry name" value="Formate/glycerate dehydrogenase catalytic domain-like"/>
    <property type="match status" value="1"/>
</dbReference>
<dbReference type="InterPro" id="IPR006139">
    <property type="entry name" value="D-isomer_2_OHA_DH_cat_dom"/>
</dbReference>
<comment type="similarity">
    <text evidence="3">Belongs to the D-isomer specific 2-hydroxyacid dehydrogenase family.</text>
</comment>
<dbReference type="Pfam" id="PF00389">
    <property type="entry name" value="2-Hacid_dh"/>
    <property type="match status" value="1"/>
</dbReference>
<evidence type="ECO:0000256" key="3">
    <source>
        <dbReference type="RuleBase" id="RU003719"/>
    </source>
</evidence>
<dbReference type="PANTHER" id="PTHR43333">
    <property type="entry name" value="2-HACID_DH_C DOMAIN-CONTAINING PROTEIN"/>
    <property type="match status" value="1"/>
</dbReference>
<dbReference type="InterPro" id="IPR036291">
    <property type="entry name" value="NAD(P)-bd_dom_sf"/>
</dbReference>
<comment type="caution">
    <text evidence="6">The sequence shown here is derived from an EMBL/GenBank/DDBJ whole genome shotgun (WGS) entry which is preliminary data.</text>
</comment>
<evidence type="ECO:0000256" key="1">
    <source>
        <dbReference type="ARBA" id="ARBA00023002"/>
    </source>
</evidence>
<organism evidence="6 7">
    <name type="scientific">Salinicola rhizosphaerae</name>
    <dbReference type="NCBI Taxonomy" id="1443141"/>
    <lineage>
        <taxon>Bacteria</taxon>
        <taxon>Pseudomonadati</taxon>
        <taxon>Pseudomonadota</taxon>
        <taxon>Gammaproteobacteria</taxon>
        <taxon>Oceanospirillales</taxon>
        <taxon>Halomonadaceae</taxon>
        <taxon>Salinicola</taxon>
    </lineage>
</organism>
<feature type="domain" description="D-isomer specific 2-hydroxyacid dehydrogenase catalytic" evidence="4">
    <location>
        <begin position="49"/>
        <end position="326"/>
    </location>
</feature>
<protein>
    <submittedName>
        <fullName evidence="6">Hydroxyacid dehydrogenase</fullName>
    </submittedName>
</protein>
<evidence type="ECO:0000256" key="2">
    <source>
        <dbReference type="ARBA" id="ARBA00023027"/>
    </source>
</evidence>